<dbReference type="AlphaFoldDB" id="A0A6C0TZK3"/>
<feature type="domain" description="Amidohydrolase 3" evidence="2">
    <location>
        <begin position="72"/>
        <end position="281"/>
    </location>
</feature>
<accession>A0A6C0TZK3</accession>
<name>A0A6C0TZK3_9GAMM</name>
<dbReference type="PANTHER" id="PTHR22642">
    <property type="entry name" value="IMIDAZOLONEPROPIONASE"/>
    <property type="match status" value="1"/>
</dbReference>
<dbReference type="Proteomes" id="UP000477680">
    <property type="component" value="Chromosome"/>
</dbReference>
<evidence type="ECO:0000313" key="4">
    <source>
        <dbReference type="Proteomes" id="UP000477680"/>
    </source>
</evidence>
<dbReference type="PANTHER" id="PTHR22642:SF2">
    <property type="entry name" value="PROTEIN LONG AFTER FAR-RED 3"/>
    <property type="match status" value="1"/>
</dbReference>
<dbReference type="Gene3D" id="3.10.310.70">
    <property type="match status" value="1"/>
</dbReference>
<gene>
    <name evidence="3" type="ORF">G3T16_00535</name>
</gene>
<dbReference type="Pfam" id="PF07969">
    <property type="entry name" value="Amidohydro_3"/>
    <property type="match status" value="1"/>
</dbReference>
<sequence length="293" mass="31081">MIKSLLALAFITSALAAVPASAQMADMAFINGKIYTADANDSVVTAIAVSGNQFLAVGSDQAIERHIGPHTEVIDLNGRFVAPGLTDAHLHNEGGGSGVDLSGARSLADLLSAVSDSVKNAPPGKVVVSNYDWHEAQLKEQRAPSLSELDAIAPTTPVVLVRGGHSMYLNSAALRKFGITSDTPIPAGGQISRDEDGQLTGEIIDTARDLVKLPPAPPLSEADLVRTQEKLNSYGITAVRIPGFYKGDNLQAAYRLMRRMADAGRLTLRYAIYLPGMNLQSGEEARHLVQSWG</sequence>
<dbReference type="GO" id="GO:0016810">
    <property type="term" value="F:hydrolase activity, acting on carbon-nitrogen (but not peptide) bonds"/>
    <property type="evidence" value="ECO:0007669"/>
    <property type="project" value="InterPro"/>
</dbReference>
<proteinExistence type="predicted"/>
<keyword evidence="3" id="KW-0378">Hydrolase</keyword>
<protein>
    <submittedName>
        <fullName evidence="3">Amidohydrolase family protein</fullName>
    </submittedName>
</protein>
<feature type="chain" id="PRO_5025541516" evidence="1">
    <location>
        <begin position="17"/>
        <end position="293"/>
    </location>
</feature>
<dbReference type="InterPro" id="IPR013108">
    <property type="entry name" value="Amidohydro_3"/>
</dbReference>
<dbReference type="KEGG" id="kim:G3T16_00535"/>
<organism evidence="3 4">
    <name type="scientific">Kineobactrum salinum</name>
    <dbReference type="NCBI Taxonomy" id="2708301"/>
    <lineage>
        <taxon>Bacteria</taxon>
        <taxon>Pseudomonadati</taxon>
        <taxon>Pseudomonadota</taxon>
        <taxon>Gammaproteobacteria</taxon>
        <taxon>Cellvibrionales</taxon>
        <taxon>Halieaceae</taxon>
        <taxon>Kineobactrum</taxon>
    </lineage>
</organism>
<dbReference type="SUPFAM" id="SSF51338">
    <property type="entry name" value="Composite domain of metallo-dependent hydrolases"/>
    <property type="match status" value="1"/>
</dbReference>
<dbReference type="Gene3D" id="2.30.40.10">
    <property type="entry name" value="Urease, subunit C, domain 1"/>
    <property type="match status" value="1"/>
</dbReference>
<evidence type="ECO:0000259" key="2">
    <source>
        <dbReference type="Pfam" id="PF07969"/>
    </source>
</evidence>
<feature type="signal peptide" evidence="1">
    <location>
        <begin position="1"/>
        <end position="16"/>
    </location>
</feature>
<keyword evidence="1" id="KW-0732">Signal</keyword>
<keyword evidence="4" id="KW-1185">Reference proteome</keyword>
<dbReference type="InterPro" id="IPR011059">
    <property type="entry name" value="Metal-dep_hydrolase_composite"/>
</dbReference>
<dbReference type="EMBL" id="CP048711">
    <property type="protein sequence ID" value="QIB64127.1"/>
    <property type="molecule type" value="Genomic_DNA"/>
</dbReference>
<evidence type="ECO:0000313" key="3">
    <source>
        <dbReference type="EMBL" id="QIB64127.1"/>
    </source>
</evidence>
<reference evidence="3 4" key="1">
    <citation type="submission" date="2020-02" db="EMBL/GenBank/DDBJ databases">
        <title>Genome sequencing for Kineobactrum sp. M2.</title>
        <authorList>
            <person name="Park S.-J."/>
        </authorList>
    </citation>
    <scope>NUCLEOTIDE SEQUENCE [LARGE SCALE GENOMIC DNA]</scope>
    <source>
        <strain evidence="3 4">M2</strain>
    </source>
</reference>
<dbReference type="RefSeq" id="WP_163493377.1">
    <property type="nucleotide sequence ID" value="NZ_CP048711.1"/>
</dbReference>
<evidence type="ECO:0000256" key="1">
    <source>
        <dbReference type="SAM" id="SignalP"/>
    </source>
</evidence>